<dbReference type="EMBL" id="JAJGCB010000011">
    <property type="protein sequence ID" value="KAJ8990441.1"/>
    <property type="molecule type" value="Genomic_DNA"/>
</dbReference>
<dbReference type="PROSITE" id="PS50850">
    <property type="entry name" value="MFS"/>
    <property type="match status" value="1"/>
</dbReference>
<name>A0AAN6ERY4_EXODE</name>
<comment type="subcellular location">
    <subcellularLocation>
        <location evidence="1">Membrane</location>
        <topology evidence="1">Multi-pass membrane protein</topology>
    </subcellularLocation>
</comment>
<feature type="transmembrane region" description="Helical" evidence="6">
    <location>
        <begin position="267"/>
        <end position="290"/>
    </location>
</feature>
<feature type="domain" description="Major facilitator superfamily (MFS) profile" evidence="7">
    <location>
        <begin position="145"/>
        <end position="658"/>
    </location>
</feature>
<feature type="region of interest" description="Disordered" evidence="5">
    <location>
        <begin position="1"/>
        <end position="133"/>
    </location>
</feature>
<feature type="transmembrane region" description="Helical" evidence="6">
    <location>
        <begin position="474"/>
        <end position="493"/>
    </location>
</feature>
<dbReference type="Gene3D" id="1.20.1250.20">
    <property type="entry name" value="MFS general substrate transporter like domains"/>
    <property type="match status" value="2"/>
</dbReference>
<feature type="transmembrane region" description="Helical" evidence="6">
    <location>
        <begin position="364"/>
        <end position="381"/>
    </location>
</feature>
<feature type="compositionally biased region" description="Basic and acidic residues" evidence="5">
    <location>
        <begin position="50"/>
        <end position="61"/>
    </location>
</feature>
<reference evidence="8" key="1">
    <citation type="submission" date="2023-01" db="EMBL/GenBank/DDBJ databases">
        <title>Exophiala dermititidis isolated from Cystic Fibrosis Patient.</title>
        <authorList>
            <person name="Kurbessoian T."/>
            <person name="Crocker A."/>
            <person name="Murante D."/>
            <person name="Hogan D.A."/>
            <person name="Stajich J.E."/>
        </authorList>
    </citation>
    <scope>NUCLEOTIDE SEQUENCE</scope>
    <source>
        <strain evidence="8">Ex8</strain>
    </source>
</reference>
<feature type="compositionally biased region" description="Basic and acidic residues" evidence="5">
    <location>
        <begin position="7"/>
        <end position="18"/>
    </location>
</feature>
<dbReference type="SUPFAM" id="SSF103473">
    <property type="entry name" value="MFS general substrate transporter"/>
    <property type="match status" value="1"/>
</dbReference>
<feature type="compositionally biased region" description="Polar residues" evidence="5">
    <location>
        <begin position="114"/>
        <end position="123"/>
    </location>
</feature>
<feature type="compositionally biased region" description="Low complexity" evidence="5">
    <location>
        <begin position="19"/>
        <end position="48"/>
    </location>
</feature>
<dbReference type="GO" id="GO:0022857">
    <property type="term" value="F:transmembrane transporter activity"/>
    <property type="evidence" value="ECO:0007669"/>
    <property type="project" value="InterPro"/>
</dbReference>
<dbReference type="PANTHER" id="PTHR23501">
    <property type="entry name" value="MAJOR FACILITATOR SUPERFAMILY"/>
    <property type="match status" value="1"/>
</dbReference>
<dbReference type="InterPro" id="IPR011701">
    <property type="entry name" value="MFS"/>
</dbReference>
<sequence>MKFPWSKPRDAREAEKTADGSATSTSATPTTVPDTNSSSPPESQQVSSDIIDHEKKTEEQNPARAAAPDAQRYTESGDPVTINNDNAGDSNEVNQHGSSTETEKNETTHHDLTRTVSTATASTDAGEPGEDDESKYATGLPLYLLTFGLTLSTFVMALDNTIIATAIPKITTVFNSLDDVGWYGSAYLLTTTSLQPSFGKVYTYFNVKWTYMLALVIFELGSVLCGAAVNSAMLIVGRAVAGAGAAALFSGGMTIIAYSVPLRKRPIYIGLLSSMFGIASVVGPILGGAFTDRKKHLFFSIHSQVKLANPVLVGGVLGVSWRWCFYINLPIGAIAITAVFFFFHNPKRKHSNLTMKQKIGQIDLVGAFFLICAIVCLLLALQWGGTTYKWSNSNVWGCLLGFFLLILVFTAIQIRKGELATLPPRILLHQRTVFVSAFFSAFLSMGIYTHIYYLPFYFQAVKGTTAEGSGIRTIPYLVSVTLSSVVVGGTITALGPYVPFTWIGSAIFAVGCGLLYTLKVDSSAATWIGYQILAGVGGGGCVQIPFIAVQVVLRQKDIPVGNAVTIFFNSLGGAIAISIAQNIFSNSLVEQIPKYTTGVDPRVIMGAGATHIREVTPPDQLPGLLRAYDIAVTNSYLLSIACACIAFLLSLGFEWRSVKGKKIEMGGAA</sequence>
<evidence type="ECO:0000256" key="6">
    <source>
        <dbReference type="SAM" id="Phobius"/>
    </source>
</evidence>
<evidence type="ECO:0000259" key="7">
    <source>
        <dbReference type="PROSITE" id="PS50850"/>
    </source>
</evidence>
<evidence type="ECO:0000256" key="2">
    <source>
        <dbReference type="ARBA" id="ARBA00022692"/>
    </source>
</evidence>
<dbReference type="FunFam" id="1.20.1250.20:FF:000196">
    <property type="entry name" value="MFS toxin efflux pump (AflT)"/>
    <property type="match status" value="1"/>
</dbReference>
<evidence type="ECO:0000256" key="4">
    <source>
        <dbReference type="ARBA" id="ARBA00023136"/>
    </source>
</evidence>
<feature type="compositionally biased region" description="Polar residues" evidence="5">
    <location>
        <begin position="81"/>
        <end position="100"/>
    </location>
</feature>
<keyword evidence="4 6" id="KW-0472">Membrane</keyword>
<feature type="transmembrane region" description="Helical" evidence="6">
    <location>
        <begin position="636"/>
        <end position="655"/>
    </location>
</feature>
<evidence type="ECO:0000256" key="1">
    <source>
        <dbReference type="ARBA" id="ARBA00004141"/>
    </source>
</evidence>
<evidence type="ECO:0000313" key="8">
    <source>
        <dbReference type="EMBL" id="KAJ8990441.1"/>
    </source>
</evidence>
<accession>A0AAN6ERY4</accession>
<organism evidence="8 9">
    <name type="scientific">Exophiala dermatitidis</name>
    <name type="common">Black yeast-like fungus</name>
    <name type="synonym">Wangiella dermatitidis</name>
    <dbReference type="NCBI Taxonomy" id="5970"/>
    <lineage>
        <taxon>Eukaryota</taxon>
        <taxon>Fungi</taxon>
        <taxon>Dikarya</taxon>
        <taxon>Ascomycota</taxon>
        <taxon>Pezizomycotina</taxon>
        <taxon>Eurotiomycetes</taxon>
        <taxon>Chaetothyriomycetidae</taxon>
        <taxon>Chaetothyriales</taxon>
        <taxon>Herpotrichiellaceae</taxon>
        <taxon>Exophiala</taxon>
    </lineage>
</organism>
<feature type="transmembrane region" description="Helical" evidence="6">
    <location>
        <begin position="560"/>
        <end position="584"/>
    </location>
</feature>
<gene>
    <name evidence="8" type="ORF">HRR80_005925</name>
</gene>
<comment type="caution">
    <text evidence="8">The sequence shown here is derived from an EMBL/GenBank/DDBJ whole genome shotgun (WGS) entry which is preliminary data.</text>
</comment>
<dbReference type="InterPro" id="IPR036259">
    <property type="entry name" value="MFS_trans_sf"/>
</dbReference>
<dbReference type="GO" id="GO:0005886">
    <property type="term" value="C:plasma membrane"/>
    <property type="evidence" value="ECO:0007669"/>
    <property type="project" value="TreeGrafter"/>
</dbReference>
<keyword evidence="2 6" id="KW-0812">Transmembrane</keyword>
<dbReference type="PRINTS" id="PR01036">
    <property type="entry name" value="TCRTETB"/>
</dbReference>
<protein>
    <recommendedName>
        <fullName evidence="7">Major facilitator superfamily (MFS) profile domain-containing protein</fullName>
    </recommendedName>
</protein>
<feature type="transmembrane region" description="Helical" evidence="6">
    <location>
        <begin position="142"/>
        <end position="168"/>
    </location>
</feature>
<dbReference type="Pfam" id="PF07690">
    <property type="entry name" value="MFS_1"/>
    <property type="match status" value="1"/>
</dbReference>
<feature type="transmembrane region" description="Helical" evidence="6">
    <location>
        <begin position="393"/>
        <end position="412"/>
    </location>
</feature>
<feature type="transmembrane region" description="Helical" evidence="6">
    <location>
        <begin position="433"/>
        <end position="454"/>
    </location>
</feature>
<feature type="transmembrane region" description="Helical" evidence="6">
    <location>
        <begin position="235"/>
        <end position="260"/>
    </location>
</feature>
<feature type="transmembrane region" description="Helical" evidence="6">
    <location>
        <begin position="500"/>
        <end position="518"/>
    </location>
</feature>
<keyword evidence="3 6" id="KW-1133">Transmembrane helix</keyword>
<feature type="transmembrane region" description="Helical" evidence="6">
    <location>
        <begin position="180"/>
        <end position="198"/>
    </location>
</feature>
<dbReference type="CDD" id="cd17502">
    <property type="entry name" value="MFS_Azr1_MDR_like"/>
    <property type="match status" value="1"/>
</dbReference>
<proteinExistence type="predicted"/>
<feature type="transmembrane region" description="Helical" evidence="6">
    <location>
        <begin position="210"/>
        <end position="229"/>
    </location>
</feature>
<feature type="transmembrane region" description="Helical" evidence="6">
    <location>
        <begin position="325"/>
        <end position="343"/>
    </location>
</feature>
<evidence type="ECO:0000256" key="5">
    <source>
        <dbReference type="SAM" id="MobiDB-lite"/>
    </source>
</evidence>
<evidence type="ECO:0000313" key="9">
    <source>
        <dbReference type="Proteomes" id="UP001161757"/>
    </source>
</evidence>
<dbReference type="PANTHER" id="PTHR23501:SF198">
    <property type="entry name" value="AZOLE RESISTANCE PROTEIN 1-RELATED"/>
    <property type="match status" value="1"/>
</dbReference>
<feature type="transmembrane region" description="Helical" evidence="6">
    <location>
        <begin position="530"/>
        <end position="553"/>
    </location>
</feature>
<feature type="compositionally biased region" description="Basic and acidic residues" evidence="5">
    <location>
        <begin position="101"/>
        <end position="113"/>
    </location>
</feature>
<dbReference type="Proteomes" id="UP001161757">
    <property type="component" value="Unassembled WGS sequence"/>
</dbReference>
<dbReference type="AlphaFoldDB" id="A0AAN6ERY4"/>
<evidence type="ECO:0000256" key="3">
    <source>
        <dbReference type="ARBA" id="ARBA00022989"/>
    </source>
</evidence>
<dbReference type="InterPro" id="IPR020846">
    <property type="entry name" value="MFS_dom"/>
</dbReference>